<evidence type="ECO:0000313" key="3">
    <source>
        <dbReference type="Proteomes" id="UP000053676"/>
    </source>
</evidence>
<feature type="chain" id="PRO_5004826852" evidence="1">
    <location>
        <begin position="22"/>
        <end position="87"/>
    </location>
</feature>
<dbReference type="InterPro" id="IPR036388">
    <property type="entry name" value="WH-like_DNA-bd_sf"/>
</dbReference>
<name>W2TY23_NECAM</name>
<reference evidence="3" key="1">
    <citation type="journal article" date="2014" name="Nat. Genet.">
        <title>Genome of the human hookworm Necator americanus.</title>
        <authorList>
            <person name="Tang Y.T."/>
            <person name="Gao X."/>
            <person name="Rosa B.A."/>
            <person name="Abubucker S."/>
            <person name="Hallsworth-Pepin K."/>
            <person name="Martin J."/>
            <person name="Tyagi R."/>
            <person name="Heizer E."/>
            <person name="Zhang X."/>
            <person name="Bhonagiri-Palsikar V."/>
            <person name="Minx P."/>
            <person name="Warren W.C."/>
            <person name="Wang Q."/>
            <person name="Zhan B."/>
            <person name="Hotez P.J."/>
            <person name="Sternberg P.W."/>
            <person name="Dougall A."/>
            <person name="Gaze S.T."/>
            <person name="Mulvenna J."/>
            <person name="Sotillo J."/>
            <person name="Ranganathan S."/>
            <person name="Rabelo E.M."/>
            <person name="Wilson R.K."/>
            <person name="Felgner P.L."/>
            <person name="Bethony J."/>
            <person name="Hawdon J.M."/>
            <person name="Gasser R.B."/>
            <person name="Loukas A."/>
            <person name="Mitreva M."/>
        </authorList>
    </citation>
    <scope>NUCLEOTIDE SEQUENCE [LARGE SCALE GENOMIC DNA]</scope>
</reference>
<protein>
    <submittedName>
        <fullName evidence="2">Uncharacterized protein</fullName>
    </submittedName>
</protein>
<accession>W2TY23</accession>
<keyword evidence="1" id="KW-0732">Signal</keyword>
<keyword evidence="3" id="KW-1185">Reference proteome</keyword>
<dbReference type="AlphaFoldDB" id="W2TY23"/>
<evidence type="ECO:0000256" key="1">
    <source>
        <dbReference type="SAM" id="SignalP"/>
    </source>
</evidence>
<dbReference type="OrthoDB" id="616263at2759"/>
<proteinExistence type="predicted"/>
<dbReference type="Gene3D" id="1.10.10.10">
    <property type="entry name" value="Winged helix-like DNA-binding domain superfamily/Winged helix DNA-binding domain"/>
    <property type="match status" value="1"/>
</dbReference>
<organism evidence="2 3">
    <name type="scientific">Necator americanus</name>
    <name type="common">Human hookworm</name>
    <dbReference type="NCBI Taxonomy" id="51031"/>
    <lineage>
        <taxon>Eukaryota</taxon>
        <taxon>Metazoa</taxon>
        <taxon>Ecdysozoa</taxon>
        <taxon>Nematoda</taxon>
        <taxon>Chromadorea</taxon>
        <taxon>Rhabditida</taxon>
        <taxon>Rhabditina</taxon>
        <taxon>Rhabditomorpha</taxon>
        <taxon>Strongyloidea</taxon>
        <taxon>Ancylostomatidae</taxon>
        <taxon>Bunostominae</taxon>
        <taxon>Necator</taxon>
    </lineage>
</organism>
<dbReference type="EMBL" id="KI657468">
    <property type="protein sequence ID" value="ETN86965.1"/>
    <property type="molecule type" value="Genomic_DNA"/>
</dbReference>
<dbReference type="KEGG" id="nai:NECAME_16029"/>
<dbReference type="Proteomes" id="UP000053676">
    <property type="component" value="Unassembled WGS sequence"/>
</dbReference>
<evidence type="ECO:0000313" key="2">
    <source>
        <dbReference type="EMBL" id="ETN86965.1"/>
    </source>
</evidence>
<feature type="signal peptide" evidence="1">
    <location>
        <begin position="1"/>
        <end position="21"/>
    </location>
</feature>
<gene>
    <name evidence="2" type="ORF">NECAME_16029</name>
</gene>
<sequence>MRASFVLCVLTFIALENAVLGQGDDPLIPPPFPDDPPLLPPPQPDAELEALLHQTSCQTQEQLAKNLEVTQQAISSRLKSMNLVQKQ</sequence>